<dbReference type="NCBIfam" id="TIGR00237">
    <property type="entry name" value="xseA"/>
    <property type="match status" value="1"/>
</dbReference>
<evidence type="ECO:0000256" key="6">
    <source>
        <dbReference type="RuleBase" id="RU004355"/>
    </source>
</evidence>
<sequence>MSRAAERPPERTVFTVRELTQKIRDLLEERFLLVWVEGEISQLKNHDSGHIFFSLKDEGALLKVVLFREEARRVGFPLKEGLRVLCFGRISVYAPRGEYRLIAQRIEPRGLGALQAAFEALKEELRRRGYFDPERKRPLPAFPRRVAVVTSLSGAALHDFLRVARSRWAAHLLIYPVRVQGEGAAQEIVEALEGLNLLPDLDLIVITRGGGSLEDLWTFNERAVAEAVYRSRVPVVSAVGHEVDYTICDFVADHRAPTPTAAAALVFPDRTALLEKLAGLRRRLEENLSRRLALAEREIHHLRRRLRDPLALLQEREALVRRLGREIHRKVAERLLREEGRFSALVRHLEALSPLAVLSRGYSVVRKGPQGPVVCKASEVKPGDLLEILLAEGKIAARVEKTSSPA</sequence>
<evidence type="ECO:0000256" key="1">
    <source>
        <dbReference type="ARBA" id="ARBA00022490"/>
    </source>
</evidence>
<feature type="domain" description="Exonuclease VII large subunit C-terminal" evidence="7">
    <location>
        <begin position="130"/>
        <end position="334"/>
    </location>
</feature>
<organism evidence="9 10">
    <name type="scientific">Thermosulfurimonas marina</name>
    <dbReference type="NCBI Taxonomy" id="2047767"/>
    <lineage>
        <taxon>Bacteria</taxon>
        <taxon>Pseudomonadati</taxon>
        <taxon>Thermodesulfobacteriota</taxon>
        <taxon>Thermodesulfobacteria</taxon>
        <taxon>Thermodesulfobacteriales</taxon>
        <taxon>Thermodesulfobacteriaceae</taxon>
        <taxon>Thermosulfurimonas</taxon>
    </lineage>
</organism>
<keyword evidence="10" id="KW-1185">Reference proteome</keyword>
<dbReference type="Proteomes" id="UP000501253">
    <property type="component" value="Chromosome"/>
</dbReference>
<dbReference type="CDD" id="cd04489">
    <property type="entry name" value="ExoVII_LU_OBF"/>
    <property type="match status" value="1"/>
</dbReference>
<dbReference type="PANTHER" id="PTHR30008">
    <property type="entry name" value="EXODEOXYRIBONUCLEASE 7 LARGE SUBUNIT"/>
    <property type="match status" value="1"/>
</dbReference>
<dbReference type="GO" id="GO:0005737">
    <property type="term" value="C:cytoplasm"/>
    <property type="evidence" value="ECO:0007669"/>
    <property type="project" value="UniProtKB-SubCell"/>
</dbReference>
<gene>
    <name evidence="5 9" type="primary">xseA</name>
    <name evidence="9" type="ORF">FVE67_01480</name>
</gene>
<reference evidence="9 10" key="1">
    <citation type="submission" date="2019-08" db="EMBL/GenBank/DDBJ databases">
        <title>Complete genome sequence of Thermosulfurimonas marina SU872T, an anaerobic thermophilic chemolithoautotrophic bacterium isolated from a shallow marine hydrothermal vent.</title>
        <authorList>
            <person name="Allioux M."/>
            <person name="Jebbar M."/>
            <person name="Slobodkina G."/>
            <person name="Slobodkin A."/>
            <person name="Moalic Y."/>
            <person name="Frolova A."/>
            <person name="Shao Z."/>
            <person name="Alain K."/>
        </authorList>
    </citation>
    <scope>NUCLEOTIDE SEQUENCE [LARGE SCALE GENOMIC DNA]</scope>
    <source>
        <strain evidence="9 10">SU872</strain>
    </source>
</reference>
<dbReference type="HAMAP" id="MF_00378">
    <property type="entry name" value="Exonuc_7_L"/>
    <property type="match status" value="1"/>
</dbReference>
<evidence type="ECO:0000256" key="5">
    <source>
        <dbReference type="HAMAP-Rule" id="MF_00378"/>
    </source>
</evidence>
<evidence type="ECO:0000256" key="2">
    <source>
        <dbReference type="ARBA" id="ARBA00022722"/>
    </source>
</evidence>
<comment type="similarity">
    <text evidence="5 6">Belongs to the XseA family.</text>
</comment>
<dbReference type="EC" id="3.1.11.6" evidence="5"/>
<keyword evidence="2 5" id="KW-0540">Nuclease</keyword>
<dbReference type="GO" id="GO:0006308">
    <property type="term" value="P:DNA catabolic process"/>
    <property type="evidence" value="ECO:0007669"/>
    <property type="project" value="UniProtKB-UniRule"/>
</dbReference>
<dbReference type="InterPro" id="IPR003753">
    <property type="entry name" value="Exonuc_VII_L"/>
</dbReference>
<keyword evidence="1 5" id="KW-0963">Cytoplasm</keyword>
<evidence type="ECO:0000256" key="3">
    <source>
        <dbReference type="ARBA" id="ARBA00022801"/>
    </source>
</evidence>
<evidence type="ECO:0000259" key="8">
    <source>
        <dbReference type="Pfam" id="PF13742"/>
    </source>
</evidence>
<dbReference type="InterPro" id="IPR025824">
    <property type="entry name" value="OB-fold_nuc-bd_dom"/>
</dbReference>
<dbReference type="InterPro" id="IPR020579">
    <property type="entry name" value="Exonuc_VII_lsu_C"/>
</dbReference>
<evidence type="ECO:0000313" key="9">
    <source>
        <dbReference type="EMBL" id="QJA06955.1"/>
    </source>
</evidence>
<dbReference type="Pfam" id="PF13742">
    <property type="entry name" value="tRNA_anti_2"/>
    <property type="match status" value="1"/>
</dbReference>
<comment type="catalytic activity">
    <reaction evidence="5 6">
        <text>Exonucleolytic cleavage in either 5'- to 3'- or 3'- to 5'-direction to yield nucleoside 5'-phosphates.</text>
        <dbReference type="EC" id="3.1.11.6"/>
    </reaction>
</comment>
<dbReference type="KEGG" id="tmai:FVE67_01480"/>
<dbReference type="PANTHER" id="PTHR30008:SF0">
    <property type="entry name" value="EXODEOXYRIBONUCLEASE 7 LARGE SUBUNIT"/>
    <property type="match status" value="1"/>
</dbReference>
<comment type="subunit">
    <text evidence="5">Heterooligomer composed of large and small subunits.</text>
</comment>
<comment type="subcellular location">
    <subcellularLocation>
        <location evidence="5 6">Cytoplasm</location>
    </subcellularLocation>
</comment>
<evidence type="ECO:0000313" key="10">
    <source>
        <dbReference type="Proteomes" id="UP000501253"/>
    </source>
</evidence>
<evidence type="ECO:0000259" key="7">
    <source>
        <dbReference type="Pfam" id="PF02601"/>
    </source>
</evidence>
<proteinExistence type="inferred from homology"/>
<comment type="function">
    <text evidence="5">Bidirectionally degrades single-stranded DNA into large acid-insoluble oligonucleotides, which are then degraded further into small acid-soluble oligonucleotides.</text>
</comment>
<accession>A0A6H1WUQ9</accession>
<keyword evidence="4 5" id="KW-0269">Exonuclease</keyword>
<feature type="domain" description="OB-fold nucleic acid binding" evidence="8">
    <location>
        <begin position="14"/>
        <end position="107"/>
    </location>
</feature>
<dbReference type="GO" id="GO:0003676">
    <property type="term" value="F:nucleic acid binding"/>
    <property type="evidence" value="ECO:0007669"/>
    <property type="project" value="InterPro"/>
</dbReference>
<evidence type="ECO:0000256" key="4">
    <source>
        <dbReference type="ARBA" id="ARBA00022839"/>
    </source>
</evidence>
<protein>
    <recommendedName>
        <fullName evidence="5">Exodeoxyribonuclease 7 large subunit</fullName>
        <ecNumber evidence="5">3.1.11.6</ecNumber>
    </recommendedName>
    <alternativeName>
        <fullName evidence="5">Exodeoxyribonuclease VII large subunit</fullName>
        <shortName evidence="5">Exonuclease VII large subunit</shortName>
    </alternativeName>
</protein>
<dbReference type="EMBL" id="CP042909">
    <property type="protein sequence ID" value="QJA06955.1"/>
    <property type="molecule type" value="Genomic_DNA"/>
</dbReference>
<keyword evidence="3 5" id="KW-0378">Hydrolase</keyword>
<dbReference type="GO" id="GO:0009318">
    <property type="term" value="C:exodeoxyribonuclease VII complex"/>
    <property type="evidence" value="ECO:0007669"/>
    <property type="project" value="UniProtKB-UniRule"/>
</dbReference>
<name>A0A6H1WUQ9_9BACT</name>
<dbReference type="Pfam" id="PF02601">
    <property type="entry name" value="Exonuc_VII_L"/>
    <property type="match status" value="1"/>
</dbReference>
<dbReference type="GO" id="GO:0008855">
    <property type="term" value="F:exodeoxyribonuclease VII activity"/>
    <property type="evidence" value="ECO:0007669"/>
    <property type="project" value="UniProtKB-UniRule"/>
</dbReference>
<dbReference type="AlphaFoldDB" id="A0A6H1WUQ9"/>